<dbReference type="PANTHER" id="PTHR48493:SF1">
    <property type="entry name" value="UBIQUITIN-LIKE DOMAIN-CONTAINING CTD PHOSPHATASE 1"/>
    <property type="match status" value="1"/>
</dbReference>
<dbReference type="Gene3D" id="3.10.20.90">
    <property type="entry name" value="Phosphatidylinositol 3-kinase Catalytic Subunit, Chain A, domain 1"/>
    <property type="match status" value="1"/>
</dbReference>
<evidence type="ECO:0000256" key="1">
    <source>
        <dbReference type="SAM" id="MobiDB-lite"/>
    </source>
</evidence>
<dbReference type="GeneID" id="7197442"/>
<sequence length="398" mass="45004">MIDVDMNHSASKDDLDVEGTDRPSVLHVSASPESYRLLVDGTNAANTDSKIGITLIAKFAKDRIVLDDLTSDTTIFEVKLMLQEKTRILPKRQKLVGLVAQQGGAKSVVDALPLSSLKVKGKSTGNNGEIIHHFILMGTPEEDIFVDPRDHPDLPDVMDDFDLDLDPQQHINQDLLLKFTEKTAIHIMHPPREGKPLLVLDLDHTLLDFSSKTLQRDGSTLPGQGLAAAMKRPFMDDFLAICYQHYDLVVWSQTSWRWLETKLTELGMLTQPRYRFCFVLDKTSMFQITSKRRDGASVQHHVKPLHIIWRKFPCWDVHNTVHVDDLSRNFALNPDAGLKIKAYYRKKAPGRRDAALQGLALYLEKLVASGWKFQDVDFGEWMDVAAGAKPLRKKTDRS</sequence>
<dbReference type="PROSITE" id="PS50969">
    <property type="entry name" value="FCP1"/>
    <property type="match status" value="1"/>
</dbReference>
<accession>B7FS87</accession>
<name>B7FS87_PHATC</name>
<reference evidence="3 4" key="1">
    <citation type="journal article" date="2008" name="Nature">
        <title>The Phaeodactylum genome reveals the evolutionary history of diatom genomes.</title>
        <authorList>
            <person name="Bowler C."/>
            <person name="Allen A.E."/>
            <person name="Badger J.H."/>
            <person name="Grimwood J."/>
            <person name="Jabbari K."/>
            <person name="Kuo A."/>
            <person name="Maheswari U."/>
            <person name="Martens C."/>
            <person name="Maumus F."/>
            <person name="Otillar R.P."/>
            <person name="Rayko E."/>
            <person name="Salamov A."/>
            <person name="Vandepoele K."/>
            <person name="Beszteri B."/>
            <person name="Gruber A."/>
            <person name="Heijde M."/>
            <person name="Katinka M."/>
            <person name="Mock T."/>
            <person name="Valentin K."/>
            <person name="Verret F."/>
            <person name="Berges J.A."/>
            <person name="Brownlee C."/>
            <person name="Cadoret J.P."/>
            <person name="Chiovitti A."/>
            <person name="Choi C.J."/>
            <person name="Coesel S."/>
            <person name="De Martino A."/>
            <person name="Detter J.C."/>
            <person name="Durkin C."/>
            <person name="Falciatore A."/>
            <person name="Fournet J."/>
            <person name="Haruta M."/>
            <person name="Huysman M.J."/>
            <person name="Jenkins B.D."/>
            <person name="Jiroutova K."/>
            <person name="Jorgensen R.E."/>
            <person name="Joubert Y."/>
            <person name="Kaplan A."/>
            <person name="Kroger N."/>
            <person name="Kroth P.G."/>
            <person name="La Roche J."/>
            <person name="Lindquist E."/>
            <person name="Lommer M."/>
            <person name="Martin-Jezequel V."/>
            <person name="Lopez P.J."/>
            <person name="Lucas S."/>
            <person name="Mangogna M."/>
            <person name="McGinnis K."/>
            <person name="Medlin L.K."/>
            <person name="Montsant A."/>
            <person name="Oudot-Le Secq M.P."/>
            <person name="Napoli C."/>
            <person name="Obornik M."/>
            <person name="Parker M.S."/>
            <person name="Petit J.L."/>
            <person name="Porcel B.M."/>
            <person name="Poulsen N."/>
            <person name="Robison M."/>
            <person name="Rychlewski L."/>
            <person name="Rynearson T.A."/>
            <person name="Schmutz J."/>
            <person name="Shapiro H."/>
            <person name="Siaut M."/>
            <person name="Stanley M."/>
            <person name="Sussman M.R."/>
            <person name="Taylor A.R."/>
            <person name="Vardi A."/>
            <person name="von Dassow P."/>
            <person name="Vyverman W."/>
            <person name="Willis A."/>
            <person name="Wyrwicz L.S."/>
            <person name="Rokhsar D.S."/>
            <person name="Weissenbach J."/>
            <person name="Armbrust E.V."/>
            <person name="Green B.R."/>
            <person name="Van de Peer Y."/>
            <person name="Grigoriev I.V."/>
        </authorList>
    </citation>
    <scope>NUCLEOTIDE SEQUENCE [LARGE SCALE GENOMIC DNA]</scope>
    <source>
        <strain evidence="3 4">CCAP 1055/1</strain>
    </source>
</reference>
<dbReference type="HOGENOM" id="CLU_046931_1_0_1"/>
<dbReference type="Proteomes" id="UP000000759">
    <property type="component" value="Chromosome 2"/>
</dbReference>
<dbReference type="InterPro" id="IPR029071">
    <property type="entry name" value="Ubiquitin-like_domsf"/>
</dbReference>
<protein>
    <recommendedName>
        <fullName evidence="2">FCP1 homology domain-containing protein</fullName>
    </recommendedName>
</protein>
<dbReference type="Pfam" id="PF03031">
    <property type="entry name" value="NIF"/>
    <property type="match status" value="1"/>
</dbReference>
<dbReference type="InterPro" id="IPR023214">
    <property type="entry name" value="HAD_sf"/>
</dbReference>
<dbReference type="Gene3D" id="3.40.50.1000">
    <property type="entry name" value="HAD superfamily/HAD-like"/>
    <property type="match status" value="1"/>
</dbReference>
<evidence type="ECO:0000313" key="3">
    <source>
        <dbReference type="EMBL" id="EEC50753.1"/>
    </source>
</evidence>
<dbReference type="OrthoDB" id="1711508at2759"/>
<dbReference type="STRING" id="556484.B7FS87"/>
<dbReference type="InterPro" id="IPR004274">
    <property type="entry name" value="FCP1_dom"/>
</dbReference>
<feature type="domain" description="FCP1 homology" evidence="2">
    <location>
        <begin position="191"/>
        <end position="366"/>
    </location>
</feature>
<dbReference type="PaxDb" id="2850-Phatr43439"/>
<dbReference type="EMBL" id="CM000606">
    <property type="protein sequence ID" value="EEC50753.1"/>
    <property type="molecule type" value="Genomic_DNA"/>
</dbReference>
<dbReference type="GO" id="GO:0090364">
    <property type="term" value="P:regulation of proteasome assembly"/>
    <property type="evidence" value="ECO:0007669"/>
    <property type="project" value="InterPro"/>
</dbReference>
<reference evidence="4" key="2">
    <citation type="submission" date="2008-08" db="EMBL/GenBank/DDBJ databases">
        <authorList>
            <consortium name="Diatom Consortium"/>
            <person name="Grigoriev I."/>
            <person name="Grimwood J."/>
            <person name="Kuo A."/>
            <person name="Otillar R.P."/>
            <person name="Salamov A."/>
            <person name="Detter J.C."/>
            <person name="Lindquist E."/>
            <person name="Shapiro H."/>
            <person name="Lucas S."/>
            <person name="Glavina del Rio T."/>
            <person name="Pitluck S."/>
            <person name="Rokhsar D."/>
            <person name="Bowler C."/>
        </authorList>
    </citation>
    <scope>GENOME REANNOTATION</scope>
    <source>
        <strain evidence="4">CCAP 1055/1</strain>
    </source>
</reference>
<dbReference type="InterPro" id="IPR051658">
    <property type="entry name" value="UBLCP1"/>
</dbReference>
<organism evidence="3 4">
    <name type="scientific">Phaeodactylum tricornutum (strain CCAP 1055/1)</name>
    <dbReference type="NCBI Taxonomy" id="556484"/>
    <lineage>
        <taxon>Eukaryota</taxon>
        <taxon>Sar</taxon>
        <taxon>Stramenopiles</taxon>
        <taxon>Ochrophyta</taxon>
        <taxon>Bacillariophyta</taxon>
        <taxon>Bacillariophyceae</taxon>
        <taxon>Bacillariophycidae</taxon>
        <taxon>Naviculales</taxon>
        <taxon>Phaeodactylaceae</taxon>
        <taxon>Phaeodactylum</taxon>
    </lineage>
</organism>
<dbReference type="SMART" id="SM00577">
    <property type="entry name" value="CPDc"/>
    <property type="match status" value="1"/>
</dbReference>
<keyword evidence="4" id="KW-1185">Reference proteome</keyword>
<feature type="region of interest" description="Disordered" evidence="1">
    <location>
        <begin position="1"/>
        <end position="22"/>
    </location>
</feature>
<evidence type="ECO:0000313" key="4">
    <source>
        <dbReference type="Proteomes" id="UP000000759"/>
    </source>
</evidence>
<dbReference type="SUPFAM" id="SSF56784">
    <property type="entry name" value="HAD-like"/>
    <property type="match status" value="1"/>
</dbReference>
<dbReference type="KEGG" id="pti:PHATRDRAFT_43439"/>
<dbReference type="PANTHER" id="PTHR48493">
    <property type="entry name" value="UBIQUITIN-LIKE DOMAIN-CONTAINING CTD PHOSPHATASE 1"/>
    <property type="match status" value="1"/>
</dbReference>
<proteinExistence type="predicted"/>
<dbReference type="RefSeq" id="XP_002177939.1">
    <property type="nucleotide sequence ID" value="XM_002177903.1"/>
</dbReference>
<gene>
    <name evidence="3" type="ORF">PHATRDRAFT_43439</name>
</gene>
<dbReference type="AlphaFoldDB" id="B7FS87"/>
<dbReference type="InParanoid" id="B7FS87"/>
<dbReference type="eggNOG" id="KOG1605">
    <property type="taxonomic scope" value="Eukaryota"/>
</dbReference>
<evidence type="ECO:0000259" key="2">
    <source>
        <dbReference type="PROSITE" id="PS50969"/>
    </source>
</evidence>
<dbReference type="SUPFAM" id="SSF54236">
    <property type="entry name" value="Ubiquitin-like"/>
    <property type="match status" value="1"/>
</dbReference>
<dbReference type="OMA" id="ATSMSWI"/>
<dbReference type="InterPro" id="IPR036412">
    <property type="entry name" value="HAD-like_sf"/>
</dbReference>